<feature type="domain" description="DUF4758" evidence="2">
    <location>
        <begin position="479"/>
        <end position="517"/>
    </location>
</feature>
<feature type="region of interest" description="Disordered" evidence="1">
    <location>
        <begin position="322"/>
        <end position="399"/>
    </location>
</feature>
<evidence type="ECO:0000259" key="2">
    <source>
        <dbReference type="Pfam" id="PF15950"/>
    </source>
</evidence>
<reference evidence="3 5" key="1">
    <citation type="submission" date="2008-03" db="EMBL/GenBank/DDBJ databases">
        <title>Annotation of Ixodes scapularis.</title>
        <authorList>
            <consortium name="Ixodes scapularis Genome Project Consortium"/>
            <person name="Caler E."/>
            <person name="Hannick L.I."/>
            <person name="Bidwell S."/>
            <person name="Joardar V."/>
            <person name="Thiagarajan M."/>
            <person name="Amedeo P."/>
            <person name="Galinsky K.J."/>
            <person name="Schobel S."/>
            <person name="Inman J."/>
            <person name="Hostetler J."/>
            <person name="Miller J."/>
            <person name="Hammond M."/>
            <person name="Megy K."/>
            <person name="Lawson D."/>
            <person name="Kodira C."/>
            <person name="Sutton G."/>
            <person name="Meyer J."/>
            <person name="Hill C.A."/>
            <person name="Birren B."/>
            <person name="Nene V."/>
            <person name="Collins F."/>
            <person name="Alarcon-Chaidez F."/>
            <person name="Wikel S."/>
            <person name="Strausberg R."/>
        </authorList>
    </citation>
    <scope>NUCLEOTIDE SEQUENCE [LARGE SCALE GENOMIC DNA]</scope>
    <source>
        <strain evidence="5">Wikel</strain>
        <strain evidence="3">Wikel colony</strain>
    </source>
</reference>
<reference evidence="4" key="2">
    <citation type="submission" date="2020-05" db="UniProtKB">
        <authorList>
            <consortium name="EnsemblMetazoa"/>
        </authorList>
    </citation>
    <scope>IDENTIFICATION</scope>
    <source>
        <strain evidence="4">wikel</strain>
    </source>
</reference>
<feature type="compositionally biased region" description="Polar residues" evidence="1">
    <location>
        <begin position="375"/>
        <end position="399"/>
    </location>
</feature>
<dbReference type="InterPro" id="IPR031866">
    <property type="entry name" value="DUF4758"/>
</dbReference>
<feature type="domain" description="DUF4758" evidence="2">
    <location>
        <begin position="90"/>
        <end position="125"/>
    </location>
</feature>
<gene>
    <name evidence="3" type="ORF">IscW_ISCW020564</name>
</gene>
<dbReference type="STRING" id="6945.B7Q2H6"/>
<evidence type="ECO:0000313" key="5">
    <source>
        <dbReference type="Proteomes" id="UP000001555"/>
    </source>
</evidence>
<dbReference type="InParanoid" id="B7Q2H6"/>
<feature type="domain" description="DUF4758" evidence="2">
    <location>
        <begin position="34"/>
        <end position="83"/>
    </location>
</feature>
<evidence type="ECO:0000313" key="3">
    <source>
        <dbReference type="EMBL" id="EEC13048.1"/>
    </source>
</evidence>
<feature type="domain" description="DUF4758" evidence="2">
    <location>
        <begin position="294"/>
        <end position="334"/>
    </location>
</feature>
<dbReference type="PaxDb" id="6945-B7Q2H6"/>
<dbReference type="EMBL" id="DS844254">
    <property type="protein sequence ID" value="EEC13048.1"/>
    <property type="molecule type" value="Genomic_DNA"/>
</dbReference>
<dbReference type="PANTHER" id="PTHR39072">
    <property type="entry name" value="RE48511P"/>
    <property type="match status" value="1"/>
</dbReference>
<dbReference type="EnsemblMetazoa" id="ISCW020564-RA">
    <property type="protein sequence ID" value="ISCW020564-PA"/>
    <property type="gene ID" value="ISCW020564"/>
</dbReference>
<feature type="compositionally biased region" description="Low complexity" evidence="1">
    <location>
        <begin position="342"/>
        <end position="368"/>
    </location>
</feature>
<feature type="compositionally biased region" description="Acidic residues" evidence="1">
    <location>
        <begin position="554"/>
        <end position="577"/>
    </location>
</feature>
<feature type="region of interest" description="Disordered" evidence="1">
    <location>
        <begin position="552"/>
        <end position="621"/>
    </location>
</feature>
<dbReference type="VEuPathDB" id="VectorBase:ISCP_025562"/>
<organism>
    <name type="scientific">Ixodes scapularis</name>
    <name type="common">Black-legged tick</name>
    <name type="synonym">Deer tick</name>
    <dbReference type="NCBI Taxonomy" id="6945"/>
    <lineage>
        <taxon>Eukaryota</taxon>
        <taxon>Metazoa</taxon>
        <taxon>Ecdysozoa</taxon>
        <taxon>Arthropoda</taxon>
        <taxon>Chelicerata</taxon>
        <taxon>Arachnida</taxon>
        <taxon>Acari</taxon>
        <taxon>Parasitiformes</taxon>
        <taxon>Ixodida</taxon>
        <taxon>Ixodoidea</taxon>
        <taxon>Ixodidae</taxon>
        <taxon>Ixodinae</taxon>
        <taxon>Ixodes</taxon>
    </lineage>
</organism>
<dbReference type="VEuPathDB" id="VectorBase:ISCW020564"/>
<dbReference type="EMBL" id="ABJB010593689">
    <property type="status" value="NOT_ANNOTATED_CDS"/>
    <property type="molecule type" value="Genomic_DNA"/>
</dbReference>
<dbReference type="HOGENOM" id="CLU_401866_0_0_1"/>
<evidence type="ECO:0000313" key="4">
    <source>
        <dbReference type="EnsemblMetazoa" id="ISCW020564-PA"/>
    </source>
</evidence>
<dbReference type="PANTHER" id="PTHR39072:SF2">
    <property type="match status" value="1"/>
</dbReference>
<dbReference type="Pfam" id="PF15950">
    <property type="entry name" value="DUF4758"/>
    <property type="match status" value="4"/>
</dbReference>
<dbReference type="OrthoDB" id="6430124at2759"/>
<sequence>MPVLESETVMVSMIEGSKTEDFTSSPTETVPTQPTTLFTTYTYYTTLTNDGSTVVSSREEVISNVATPEQKDSTVHKTKETPDLASVGAPTTYFTTYTYLTTLFKDGTSSITSNLETVSNVAYGSTKAPNQALYGMSGELIPTSTTPVTTFYTTYTYLTTLLKDGTSVTMSAATQTELITTPVVSTYYTTYTYFTTVNRGGTKSVKSRESVKTNVVTKYPKTDFSSSTPPVELITSYTTILSPVTVYRDGTPRVSFISRTSAIVKTVGDTPATSVAITPVPSIAPTKSSNMQMMYTTYTYYTTLYDDGKPIVSSREETVTNLISPTAGTPDDDDSTILSSRTEVVSNVVTPTPSSETGSTTETASETSKMPAASPSPTTLASTPKFTTKSPKALKTRSTPSLPTFLRTAALGAPLIVIRNRRDAQEEELEADEAEDIEIYATPVTYYTTYTYFTTYLKPDGNTARPIYPTRHGQEPYHTGYTTYTYYTTRYLSGRPVVNTRYETITNVATVTITENATPEFGHQVRPTQSGPYRTYHTTYTYFQTRFIDVSSDLQDEDGDDYGGNEFLDEEDEDYNEYDEKSVQPEEPKPRPTKRHRPTRAGYTRGPRQPPTTHQIKHQGEDDEFDIYHEDDYEHGFADVIHKVATSFKDSDNYFDQHILIEHSAYNYTIVNSNILPTYCDNSTL</sequence>
<accession>B7Q2H6</accession>
<name>B7Q2H6_IXOSC</name>
<dbReference type="EMBL" id="ABJB010253449">
    <property type="status" value="NOT_ANNOTATED_CDS"/>
    <property type="molecule type" value="Genomic_DNA"/>
</dbReference>
<dbReference type="VEuPathDB" id="VectorBase:ISCI020564"/>
<proteinExistence type="predicted"/>
<protein>
    <recommendedName>
        <fullName evidence="2">DUF4758 domain-containing protein</fullName>
    </recommendedName>
</protein>
<keyword evidence="5" id="KW-1185">Reference proteome</keyword>
<dbReference type="AlphaFoldDB" id="B7Q2H6"/>
<evidence type="ECO:0000256" key="1">
    <source>
        <dbReference type="SAM" id="MobiDB-lite"/>
    </source>
</evidence>
<feature type="compositionally biased region" description="Basic and acidic residues" evidence="1">
    <location>
        <begin position="578"/>
        <end position="590"/>
    </location>
</feature>
<dbReference type="Proteomes" id="UP000001555">
    <property type="component" value="Unassembled WGS sequence"/>
</dbReference>